<feature type="binding site" evidence="4">
    <location>
        <position position="130"/>
    </location>
    <ligand>
        <name>Zn(2+)</name>
        <dbReference type="ChEBI" id="CHEBI:29105"/>
    </ligand>
</feature>
<dbReference type="InterPro" id="IPR029035">
    <property type="entry name" value="DHS-like_NAD/FAD-binding_dom"/>
</dbReference>
<protein>
    <recommendedName>
        <fullName evidence="1">protein acetyllysine N-acetyltransferase</fullName>
        <ecNumber evidence="1">2.3.1.286</ecNumber>
    </recommendedName>
</protein>
<accession>A0A3E0I655</accession>
<dbReference type="Proteomes" id="UP000256269">
    <property type="component" value="Unassembled WGS sequence"/>
</dbReference>
<evidence type="ECO:0000256" key="4">
    <source>
        <dbReference type="PROSITE-ProRule" id="PRU00236"/>
    </source>
</evidence>
<dbReference type="GO" id="GO:0070403">
    <property type="term" value="F:NAD+ binding"/>
    <property type="evidence" value="ECO:0007669"/>
    <property type="project" value="InterPro"/>
</dbReference>
<proteinExistence type="predicted"/>
<dbReference type="EC" id="2.3.1.286" evidence="1"/>
<dbReference type="InterPro" id="IPR003000">
    <property type="entry name" value="Sirtuin"/>
</dbReference>
<gene>
    <name evidence="6" type="ORF">BCF44_102460</name>
</gene>
<reference evidence="6 7" key="1">
    <citation type="submission" date="2018-08" db="EMBL/GenBank/DDBJ databases">
        <title>Genomic Encyclopedia of Archaeal and Bacterial Type Strains, Phase II (KMG-II): from individual species to whole genera.</title>
        <authorList>
            <person name="Goeker M."/>
        </authorList>
    </citation>
    <scope>NUCLEOTIDE SEQUENCE [LARGE SCALE GENOMIC DNA]</scope>
    <source>
        <strain evidence="6 7">DSM 45791</strain>
    </source>
</reference>
<dbReference type="PANTHER" id="PTHR11085:SF4">
    <property type="entry name" value="NAD-DEPENDENT PROTEIN DEACYLASE"/>
    <property type="match status" value="1"/>
</dbReference>
<evidence type="ECO:0000256" key="3">
    <source>
        <dbReference type="ARBA" id="ARBA00023027"/>
    </source>
</evidence>
<evidence type="ECO:0000259" key="5">
    <source>
        <dbReference type="PROSITE" id="PS50305"/>
    </source>
</evidence>
<keyword evidence="4" id="KW-0479">Metal-binding</keyword>
<dbReference type="InterPro" id="IPR026590">
    <property type="entry name" value="Ssirtuin_cat_dom"/>
</dbReference>
<keyword evidence="7" id="KW-1185">Reference proteome</keyword>
<dbReference type="SUPFAM" id="SSF52467">
    <property type="entry name" value="DHS-like NAD/FAD-binding domain"/>
    <property type="match status" value="1"/>
</dbReference>
<dbReference type="PANTHER" id="PTHR11085">
    <property type="entry name" value="NAD-DEPENDENT PROTEIN DEACYLASE SIRTUIN-5, MITOCHONDRIAL-RELATED"/>
    <property type="match status" value="1"/>
</dbReference>
<dbReference type="Pfam" id="PF02146">
    <property type="entry name" value="SIR2"/>
    <property type="match status" value="1"/>
</dbReference>
<dbReference type="Gene3D" id="3.40.50.1220">
    <property type="entry name" value="TPP-binding domain"/>
    <property type="match status" value="1"/>
</dbReference>
<feature type="binding site" evidence="4">
    <location>
        <position position="127"/>
    </location>
    <ligand>
        <name>Zn(2+)</name>
        <dbReference type="ChEBI" id="CHEBI:29105"/>
    </ligand>
</feature>
<feature type="active site" description="Proton acceptor" evidence="4">
    <location>
        <position position="119"/>
    </location>
</feature>
<organism evidence="6 7">
    <name type="scientific">Kutzneria buriramensis</name>
    <dbReference type="NCBI Taxonomy" id="1045776"/>
    <lineage>
        <taxon>Bacteria</taxon>
        <taxon>Bacillati</taxon>
        <taxon>Actinomycetota</taxon>
        <taxon>Actinomycetes</taxon>
        <taxon>Pseudonocardiales</taxon>
        <taxon>Pseudonocardiaceae</taxon>
        <taxon>Kutzneria</taxon>
    </lineage>
</organism>
<dbReference type="GO" id="GO:0017136">
    <property type="term" value="F:histone deacetylase activity, NAD-dependent"/>
    <property type="evidence" value="ECO:0007669"/>
    <property type="project" value="TreeGrafter"/>
</dbReference>
<feature type="binding site" evidence="4">
    <location>
        <position position="152"/>
    </location>
    <ligand>
        <name>Zn(2+)</name>
        <dbReference type="ChEBI" id="CHEBI:29105"/>
    </ligand>
</feature>
<dbReference type="PROSITE" id="PS50305">
    <property type="entry name" value="SIRTUIN"/>
    <property type="match status" value="1"/>
</dbReference>
<dbReference type="EMBL" id="QUNO01000002">
    <property type="protein sequence ID" value="REH54228.1"/>
    <property type="molecule type" value="Genomic_DNA"/>
</dbReference>
<name>A0A3E0I655_9PSEU</name>
<keyword evidence="3" id="KW-0520">NAD</keyword>
<keyword evidence="2" id="KW-0808">Transferase</keyword>
<dbReference type="RefSeq" id="WP_170217376.1">
    <property type="nucleotide sequence ID" value="NZ_CP144375.1"/>
</dbReference>
<feature type="binding site" evidence="4">
    <location>
        <position position="155"/>
    </location>
    <ligand>
        <name>Zn(2+)</name>
        <dbReference type="ChEBI" id="CHEBI:29105"/>
    </ligand>
</feature>
<dbReference type="Gene3D" id="3.30.1600.10">
    <property type="entry name" value="SIR2/SIRT2 'Small Domain"/>
    <property type="match status" value="1"/>
</dbReference>
<evidence type="ECO:0000313" key="6">
    <source>
        <dbReference type="EMBL" id="REH54228.1"/>
    </source>
</evidence>
<dbReference type="CDD" id="cd01407">
    <property type="entry name" value="SIR2-fam"/>
    <property type="match status" value="1"/>
</dbReference>
<dbReference type="GO" id="GO:0046872">
    <property type="term" value="F:metal ion binding"/>
    <property type="evidence" value="ECO:0007669"/>
    <property type="project" value="UniProtKB-KW"/>
</dbReference>
<dbReference type="AlphaFoldDB" id="A0A3E0I655"/>
<dbReference type="InterPro" id="IPR026591">
    <property type="entry name" value="Sirtuin_cat_small_dom_sf"/>
</dbReference>
<comment type="caution">
    <text evidence="6">The sequence shown here is derived from an EMBL/GenBank/DDBJ whole genome shotgun (WGS) entry which is preliminary data.</text>
</comment>
<feature type="domain" description="Deacetylase sirtuin-type" evidence="5">
    <location>
        <begin position="1"/>
        <end position="252"/>
    </location>
</feature>
<evidence type="ECO:0000256" key="2">
    <source>
        <dbReference type="ARBA" id="ARBA00022679"/>
    </source>
</evidence>
<evidence type="ECO:0000256" key="1">
    <source>
        <dbReference type="ARBA" id="ARBA00012928"/>
    </source>
</evidence>
<evidence type="ECO:0000313" key="7">
    <source>
        <dbReference type="Proteomes" id="UP000256269"/>
    </source>
</evidence>
<sequence length="264" mass="28226">MREAMQLIGGSRRITVLTGAGVSTASGIPDFRGPNGVWTKDPEAQRLSSLQDYLADPEVRQRAWRSRAVHPAWTAEPNPAHTALVDLERSGRLRALLTQNIDGLHQRAGSDPELVVELHGSLIETECLSCGNRAPMAEALARVAAGEADPPCHVCGGIIKSATISFGQELDQDVLRRAQRATLDCDLFLAAGTSLTVYPAAALPELAVRAGARLLICNAEPTPFDELADAVVREPLSESLPALVAAETIEPKGRLSTWGDPSTW</sequence>
<keyword evidence="4" id="KW-0862">Zinc</keyword>
<dbReference type="InterPro" id="IPR050134">
    <property type="entry name" value="NAD-dep_sirtuin_deacylases"/>
</dbReference>